<dbReference type="EMBL" id="JAMRXG010000011">
    <property type="protein sequence ID" value="MCM6776605.1"/>
    <property type="molecule type" value="Genomic_DNA"/>
</dbReference>
<comment type="caution">
    <text evidence="12">The sequence shown here is derived from an EMBL/GenBank/DDBJ whole genome shotgun (WGS) entry which is preliminary data.</text>
</comment>
<evidence type="ECO:0000259" key="10">
    <source>
        <dbReference type="Pfam" id="PF02225"/>
    </source>
</evidence>
<dbReference type="InterPro" id="IPR007484">
    <property type="entry name" value="Peptidase_M28"/>
</dbReference>
<keyword evidence="7" id="KW-0862">Zinc</keyword>
<evidence type="ECO:0000256" key="6">
    <source>
        <dbReference type="ARBA" id="ARBA00022801"/>
    </source>
</evidence>
<protein>
    <submittedName>
        <fullName evidence="12">M28 family metallopeptidase</fullName>
    </submittedName>
</protein>
<dbReference type="Proteomes" id="UP001139157">
    <property type="component" value="Unassembled WGS sequence"/>
</dbReference>
<proteinExistence type="inferred from homology"/>
<comment type="similarity">
    <text evidence="1">Belongs to the peptidase M28 family. M28A subfamily.</text>
</comment>
<evidence type="ECO:0000313" key="13">
    <source>
        <dbReference type="Proteomes" id="UP001139157"/>
    </source>
</evidence>
<dbReference type="InterPro" id="IPR045175">
    <property type="entry name" value="M28_fam"/>
</dbReference>
<dbReference type="Pfam" id="PF04389">
    <property type="entry name" value="Peptidase_M28"/>
    <property type="match status" value="1"/>
</dbReference>
<feature type="region of interest" description="Disordered" evidence="8">
    <location>
        <begin position="486"/>
        <end position="509"/>
    </location>
</feature>
<dbReference type="PANTHER" id="PTHR12147:SF26">
    <property type="entry name" value="PEPTIDASE M28 DOMAIN-CONTAINING PROTEIN"/>
    <property type="match status" value="1"/>
</dbReference>
<evidence type="ECO:0000256" key="9">
    <source>
        <dbReference type="SAM" id="SignalP"/>
    </source>
</evidence>
<dbReference type="AlphaFoldDB" id="A0A9X2J001"/>
<evidence type="ECO:0000256" key="1">
    <source>
        <dbReference type="ARBA" id="ARBA00005957"/>
    </source>
</evidence>
<keyword evidence="13" id="KW-1185">Reference proteome</keyword>
<keyword evidence="5 9" id="KW-0732">Signal</keyword>
<dbReference type="InterPro" id="IPR003137">
    <property type="entry name" value="PA_domain"/>
</dbReference>
<keyword evidence="3" id="KW-0645">Protease</keyword>
<dbReference type="CDD" id="cd03876">
    <property type="entry name" value="M28_SGAP_like"/>
    <property type="match status" value="1"/>
</dbReference>
<dbReference type="SUPFAM" id="SSF53187">
    <property type="entry name" value="Zn-dependent exopeptidases"/>
    <property type="match status" value="1"/>
</dbReference>
<evidence type="ECO:0000256" key="3">
    <source>
        <dbReference type="ARBA" id="ARBA00022670"/>
    </source>
</evidence>
<feature type="domain" description="Peptidase M28" evidence="11">
    <location>
        <begin position="270"/>
        <end position="477"/>
    </location>
</feature>
<dbReference type="InterPro" id="IPR046450">
    <property type="entry name" value="PA_dom_sf"/>
</dbReference>
<feature type="signal peptide" evidence="9">
    <location>
        <begin position="1"/>
        <end position="31"/>
    </location>
</feature>
<dbReference type="GO" id="GO:0008235">
    <property type="term" value="F:metalloexopeptidase activity"/>
    <property type="evidence" value="ECO:0007669"/>
    <property type="project" value="InterPro"/>
</dbReference>
<keyword evidence="4" id="KW-0479">Metal-binding</keyword>
<dbReference type="GO" id="GO:0006508">
    <property type="term" value="P:proteolysis"/>
    <property type="evidence" value="ECO:0007669"/>
    <property type="project" value="UniProtKB-KW"/>
</dbReference>
<dbReference type="PANTHER" id="PTHR12147">
    <property type="entry name" value="METALLOPEPTIDASE M28 FAMILY MEMBER"/>
    <property type="match status" value="1"/>
</dbReference>
<keyword evidence="6" id="KW-0378">Hydrolase</keyword>
<dbReference type="RefSeq" id="WP_251914917.1">
    <property type="nucleotide sequence ID" value="NZ_JAMRXG010000011.1"/>
</dbReference>
<feature type="domain" description="PA" evidence="10">
    <location>
        <begin position="168"/>
        <end position="248"/>
    </location>
</feature>
<dbReference type="SUPFAM" id="SSF52025">
    <property type="entry name" value="PA domain"/>
    <property type="match status" value="1"/>
</dbReference>
<organism evidence="12 13">
    <name type="scientific">Nocardia pulmonis</name>
    <dbReference type="NCBI Taxonomy" id="2951408"/>
    <lineage>
        <taxon>Bacteria</taxon>
        <taxon>Bacillati</taxon>
        <taxon>Actinomycetota</taxon>
        <taxon>Actinomycetes</taxon>
        <taxon>Mycobacteriales</taxon>
        <taxon>Nocardiaceae</taxon>
        <taxon>Nocardia</taxon>
    </lineage>
</organism>
<evidence type="ECO:0000313" key="12">
    <source>
        <dbReference type="EMBL" id="MCM6776605.1"/>
    </source>
</evidence>
<name>A0A9X2J001_9NOCA</name>
<feature type="chain" id="PRO_5040988117" evidence="9">
    <location>
        <begin position="32"/>
        <end position="509"/>
    </location>
</feature>
<sequence length="509" mass="54241">MPRIPRRVRVGLVTAVATALPLVLLFGPAGSASTETGAPPERQLADSIDMRNVKRHLEKLQSIANTHGGTRASGTSGDDASRDYVAGELRGAGYQVTLQAFTFPSFRERTAPIMEQVSSHRATFTPIPQGSNAFGDFASSIHSGSGDVEAAIQGVDLTLPPGPRPNSSTSGCEAADFAGFTRGNIALLQRGICTFADQARNAQAAAASGVIIFNEGQRGRTEVFTEPLDQTGITIPVVGASFAVGQRLASPGKVVRLKTNTESAPRTTYNLLAESKQGNANNVVMAGAHLDSVRTGAGINDNGSGVAGLLEVARRMATVQPKNKLRFAFWGAEELGLLGSKYYVSNLSKTDHRRIGLYLNFDMIASPNFAYMIRDGSAGPAGSTEIEKNFARYYDVRNLPHISAPLNGRSDYDPFMRAGIPIGGVFTGSDGIKTPEEQRMFGGQAGRAYDYCYHRPCDTTTNINDTALTVNTGAIAHAVQTYASTDDLPARHTARNPSLQPPRSRGPHR</sequence>
<gene>
    <name evidence="12" type="ORF">NDR86_24260</name>
</gene>
<evidence type="ECO:0000256" key="8">
    <source>
        <dbReference type="SAM" id="MobiDB-lite"/>
    </source>
</evidence>
<dbReference type="GO" id="GO:0046872">
    <property type="term" value="F:metal ion binding"/>
    <property type="evidence" value="ECO:0007669"/>
    <property type="project" value="UniProtKB-KW"/>
</dbReference>
<reference evidence="12" key="1">
    <citation type="submission" date="2022-06" db="EMBL/GenBank/DDBJ databases">
        <title>Novel species in genus nocardia.</title>
        <authorList>
            <person name="Li F."/>
        </authorList>
    </citation>
    <scope>NUCLEOTIDE SEQUENCE</scope>
    <source>
        <strain evidence="12">CDC141</strain>
    </source>
</reference>
<evidence type="ECO:0000256" key="4">
    <source>
        <dbReference type="ARBA" id="ARBA00022723"/>
    </source>
</evidence>
<evidence type="ECO:0000259" key="11">
    <source>
        <dbReference type="Pfam" id="PF04389"/>
    </source>
</evidence>
<dbReference type="Gene3D" id="3.40.630.10">
    <property type="entry name" value="Zn peptidases"/>
    <property type="match status" value="2"/>
</dbReference>
<evidence type="ECO:0000256" key="2">
    <source>
        <dbReference type="ARBA" id="ARBA00022438"/>
    </source>
</evidence>
<dbReference type="InterPro" id="IPR041756">
    <property type="entry name" value="M28_SGAP-like"/>
</dbReference>
<keyword evidence="2" id="KW-0031">Aminopeptidase</keyword>
<accession>A0A9X2J001</accession>
<evidence type="ECO:0000256" key="7">
    <source>
        <dbReference type="ARBA" id="ARBA00022833"/>
    </source>
</evidence>
<evidence type="ECO:0000256" key="5">
    <source>
        <dbReference type="ARBA" id="ARBA00022729"/>
    </source>
</evidence>
<dbReference type="GO" id="GO:0004177">
    <property type="term" value="F:aminopeptidase activity"/>
    <property type="evidence" value="ECO:0007669"/>
    <property type="project" value="UniProtKB-KW"/>
</dbReference>
<dbReference type="Pfam" id="PF02225">
    <property type="entry name" value="PA"/>
    <property type="match status" value="1"/>
</dbReference>